<dbReference type="EC" id="3.1.21.7" evidence="6"/>
<accession>A0A8J7U363</accession>
<comment type="function">
    <text evidence="6">DNA repair enzyme involved in the repair of deaminated bases. Selectively cleaves double-stranded DNA at the second phosphodiester bond 3' to a deoxyinosine leaving behind the intact lesion on the nicked DNA.</text>
</comment>
<name>A0A8J7U363_9BACT</name>
<sequence>MDIRATHRWDLDETEAARLQSDLAAQIECADRFGAVERIAGIDLGYEDADRITRAAVVVLKFPELTLLDYKVVRKPTTFPYVPGYLSFREVPAAIDALNALSVDPQMLFCDGNGTIHPRRFGFACHLGLLADLPCIGVAKNRFIGSHEPLPETQGAWQPIIDHGETIGAVVRSRAGVKPIYVSTGHRVSLESAIRLTLQCCRGFRQPDTTRWSHRVASGPPLESDNLGIGSTLL</sequence>
<reference evidence="7" key="1">
    <citation type="submission" date="2021-03" db="EMBL/GenBank/DDBJ databases">
        <authorList>
            <person name="Wang G."/>
        </authorList>
    </citation>
    <scope>NUCLEOTIDE SEQUENCE</scope>
    <source>
        <strain evidence="7">KCTC 12899</strain>
    </source>
</reference>
<comment type="subcellular location">
    <subcellularLocation>
        <location evidence="1 6">Cytoplasm</location>
    </subcellularLocation>
</comment>
<dbReference type="GO" id="GO:0003727">
    <property type="term" value="F:single-stranded RNA binding"/>
    <property type="evidence" value="ECO:0007669"/>
    <property type="project" value="TreeGrafter"/>
</dbReference>
<evidence type="ECO:0000256" key="6">
    <source>
        <dbReference type="HAMAP-Rule" id="MF_00801"/>
    </source>
</evidence>
<dbReference type="NCBIfam" id="NF008629">
    <property type="entry name" value="PRK11617.1"/>
    <property type="match status" value="1"/>
</dbReference>
<comment type="cofactor">
    <cofactor evidence="6">
        <name>Mg(2+)</name>
        <dbReference type="ChEBI" id="CHEBI:18420"/>
    </cofactor>
</comment>
<evidence type="ECO:0000256" key="2">
    <source>
        <dbReference type="ARBA" id="ARBA00022490"/>
    </source>
</evidence>
<organism evidence="7 8">
    <name type="scientific">Acanthopleuribacter pedis</name>
    <dbReference type="NCBI Taxonomy" id="442870"/>
    <lineage>
        <taxon>Bacteria</taxon>
        <taxon>Pseudomonadati</taxon>
        <taxon>Acidobacteriota</taxon>
        <taxon>Holophagae</taxon>
        <taxon>Acanthopleuribacterales</taxon>
        <taxon>Acanthopleuribacteraceae</taxon>
        <taxon>Acanthopleuribacter</taxon>
    </lineage>
</organism>
<evidence type="ECO:0000256" key="3">
    <source>
        <dbReference type="ARBA" id="ARBA00022722"/>
    </source>
</evidence>
<dbReference type="GO" id="GO:0016891">
    <property type="term" value="F:RNA endonuclease activity producing 5'-phosphomonoesters, hydrolytic mechanism"/>
    <property type="evidence" value="ECO:0007669"/>
    <property type="project" value="TreeGrafter"/>
</dbReference>
<dbReference type="PANTHER" id="PTHR28511">
    <property type="entry name" value="ENDONUCLEASE V"/>
    <property type="match status" value="1"/>
</dbReference>
<dbReference type="GO" id="GO:0006281">
    <property type="term" value="P:DNA repair"/>
    <property type="evidence" value="ECO:0007669"/>
    <property type="project" value="UniProtKB-UniRule"/>
</dbReference>
<keyword evidence="5 6" id="KW-0378">Hydrolase</keyword>
<evidence type="ECO:0000256" key="5">
    <source>
        <dbReference type="ARBA" id="ARBA00022801"/>
    </source>
</evidence>
<proteinExistence type="inferred from homology"/>
<dbReference type="EMBL" id="JAFREP010000015">
    <property type="protein sequence ID" value="MBO1320058.1"/>
    <property type="molecule type" value="Genomic_DNA"/>
</dbReference>
<dbReference type="Pfam" id="PF04493">
    <property type="entry name" value="Endonuclease_5"/>
    <property type="match status" value="1"/>
</dbReference>
<evidence type="ECO:0000256" key="1">
    <source>
        <dbReference type="ARBA" id="ARBA00004496"/>
    </source>
</evidence>
<comment type="catalytic activity">
    <reaction evidence="6">
        <text>Endonucleolytic cleavage at apurinic or apyrimidinic sites to products with a 5'-phosphate.</text>
        <dbReference type="EC" id="3.1.21.7"/>
    </reaction>
</comment>
<keyword evidence="6" id="KW-0460">Magnesium</keyword>
<dbReference type="GO" id="GO:0043737">
    <property type="term" value="F:deoxyribonuclease V activity"/>
    <property type="evidence" value="ECO:0007669"/>
    <property type="project" value="UniProtKB-UniRule"/>
</dbReference>
<dbReference type="HAMAP" id="MF_00801">
    <property type="entry name" value="Endonuclease_5"/>
    <property type="match status" value="1"/>
</dbReference>
<comment type="caution">
    <text evidence="7">The sequence shown here is derived from an EMBL/GenBank/DDBJ whole genome shotgun (WGS) entry which is preliminary data.</text>
</comment>
<dbReference type="AlphaFoldDB" id="A0A8J7U363"/>
<dbReference type="PANTHER" id="PTHR28511:SF1">
    <property type="entry name" value="ENDONUCLEASE V"/>
    <property type="match status" value="1"/>
</dbReference>
<keyword evidence="4 6" id="KW-0255">Endonuclease</keyword>
<keyword evidence="6" id="KW-0227">DNA damage</keyword>
<keyword evidence="3 6" id="KW-0540">Nuclease</keyword>
<dbReference type="GO" id="GO:0000287">
    <property type="term" value="F:magnesium ion binding"/>
    <property type="evidence" value="ECO:0007669"/>
    <property type="project" value="UniProtKB-UniRule"/>
</dbReference>
<feature type="binding site" evidence="6">
    <location>
        <position position="111"/>
    </location>
    <ligand>
        <name>Mg(2+)</name>
        <dbReference type="ChEBI" id="CHEBI:18420"/>
    </ligand>
</feature>
<dbReference type="CDD" id="cd06559">
    <property type="entry name" value="Endonuclease_V"/>
    <property type="match status" value="1"/>
</dbReference>
<feature type="binding site" evidence="6">
    <location>
        <position position="43"/>
    </location>
    <ligand>
        <name>Mg(2+)</name>
        <dbReference type="ChEBI" id="CHEBI:18420"/>
    </ligand>
</feature>
<evidence type="ECO:0000313" key="7">
    <source>
        <dbReference type="EMBL" id="MBO1320058.1"/>
    </source>
</evidence>
<dbReference type="RefSeq" id="WP_207860011.1">
    <property type="nucleotide sequence ID" value="NZ_JAFREP010000015.1"/>
</dbReference>
<keyword evidence="6" id="KW-0234">DNA repair</keyword>
<protein>
    <recommendedName>
        <fullName evidence="6">Endonuclease V</fullName>
        <ecNumber evidence="6">3.1.21.7</ecNumber>
    </recommendedName>
    <alternativeName>
        <fullName evidence="6">Deoxyinosine 3'endonuclease</fullName>
    </alternativeName>
    <alternativeName>
        <fullName evidence="6">Deoxyribonuclease V</fullName>
        <shortName evidence="6">DNase V</shortName>
    </alternativeName>
</protein>
<keyword evidence="2 6" id="KW-0963">Cytoplasm</keyword>
<dbReference type="InterPro" id="IPR007581">
    <property type="entry name" value="Endonuclease-V"/>
</dbReference>
<evidence type="ECO:0000313" key="8">
    <source>
        <dbReference type="Proteomes" id="UP000664417"/>
    </source>
</evidence>
<dbReference type="Proteomes" id="UP000664417">
    <property type="component" value="Unassembled WGS sequence"/>
</dbReference>
<gene>
    <name evidence="6 7" type="primary">nfi</name>
    <name evidence="7" type="ORF">J3U88_16405</name>
</gene>
<keyword evidence="8" id="KW-1185">Reference proteome</keyword>
<comment type="similarity">
    <text evidence="6">Belongs to the endonuclease V family.</text>
</comment>
<feature type="site" description="Interaction with target DNA" evidence="6">
    <location>
        <position position="81"/>
    </location>
</feature>
<keyword evidence="6" id="KW-0479">Metal-binding</keyword>
<dbReference type="Gene3D" id="3.30.2170.10">
    <property type="entry name" value="archaeoglobus fulgidus dsm 4304 superfamily"/>
    <property type="match status" value="1"/>
</dbReference>
<dbReference type="GO" id="GO:0005737">
    <property type="term" value="C:cytoplasm"/>
    <property type="evidence" value="ECO:0007669"/>
    <property type="project" value="UniProtKB-SubCell"/>
</dbReference>
<evidence type="ECO:0000256" key="4">
    <source>
        <dbReference type="ARBA" id="ARBA00022759"/>
    </source>
</evidence>